<dbReference type="Proteomes" id="UP001295684">
    <property type="component" value="Unassembled WGS sequence"/>
</dbReference>
<keyword evidence="4" id="KW-1185">Reference proteome</keyword>
<gene>
    <name evidence="3" type="ORF">ECRASSUSDP1_LOCUS5890</name>
</gene>
<sequence length="121" mass="13696">MDPTSPPRNLATGDRLIIFGSFVILALFCCCIILLAIKQYFCSFIDVKTPRGIKILSVVRLDNLRDQVSHSSIDFELNLSPAHRAISPNTPLRRPQRGDKQRVRGFSSPLTPQTRNYRVDL</sequence>
<dbReference type="EMBL" id="CAMPGE010005701">
    <property type="protein sequence ID" value="CAI2364546.1"/>
    <property type="molecule type" value="Genomic_DNA"/>
</dbReference>
<proteinExistence type="predicted"/>
<evidence type="ECO:0000256" key="1">
    <source>
        <dbReference type="SAM" id="MobiDB-lite"/>
    </source>
</evidence>
<protein>
    <submittedName>
        <fullName evidence="3">Uncharacterized protein</fullName>
    </submittedName>
</protein>
<comment type="caution">
    <text evidence="3">The sequence shown here is derived from an EMBL/GenBank/DDBJ whole genome shotgun (WGS) entry which is preliminary data.</text>
</comment>
<name>A0AAD1XB74_EUPCR</name>
<feature type="transmembrane region" description="Helical" evidence="2">
    <location>
        <begin position="16"/>
        <end position="37"/>
    </location>
</feature>
<keyword evidence="2" id="KW-0812">Transmembrane</keyword>
<evidence type="ECO:0000313" key="3">
    <source>
        <dbReference type="EMBL" id="CAI2364546.1"/>
    </source>
</evidence>
<feature type="compositionally biased region" description="Polar residues" evidence="1">
    <location>
        <begin position="108"/>
        <end position="121"/>
    </location>
</feature>
<evidence type="ECO:0000313" key="4">
    <source>
        <dbReference type="Proteomes" id="UP001295684"/>
    </source>
</evidence>
<accession>A0AAD1XB74</accession>
<evidence type="ECO:0000256" key="2">
    <source>
        <dbReference type="SAM" id="Phobius"/>
    </source>
</evidence>
<keyword evidence="2" id="KW-1133">Transmembrane helix</keyword>
<dbReference type="AlphaFoldDB" id="A0AAD1XB74"/>
<reference evidence="3" key="1">
    <citation type="submission" date="2023-07" db="EMBL/GenBank/DDBJ databases">
        <authorList>
            <consortium name="AG Swart"/>
            <person name="Singh M."/>
            <person name="Singh A."/>
            <person name="Seah K."/>
            <person name="Emmerich C."/>
        </authorList>
    </citation>
    <scope>NUCLEOTIDE SEQUENCE</scope>
    <source>
        <strain evidence="3">DP1</strain>
    </source>
</reference>
<feature type="region of interest" description="Disordered" evidence="1">
    <location>
        <begin position="86"/>
        <end position="121"/>
    </location>
</feature>
<organism evidence="3 4">
    <name type="scientific">Euplotes crassus</name>
    <dbReference type="NCBI Taxonomy" id="5936"/>
    <lineage>
        <taxon>Eukaryota</taxon>
        <taxon>Sar</taxon>
        <taxon>Alveolata</taxon>
        <taxon>Ciliophora</taxon>
        <taxon>Intramacronucleata</taxon>
        <taxon>Spirotrichea</taxon>
        <taxon>Hypotrichia</taxon>
        <taxon>Euplotida</taxon>
        <taxon>Euplotidae</taxon>
        <taxon>Moneuplotes</taxon>
    </lineage>
</organism>
<keyword evidence="2" id="KW-0472">Membrane</keyword>